<proteinExistence type="predicted"/>
<accession>A0AA37H0C5</accession>
<dbReference type="Proteomes" id="UP001055172">
    <property type="component" value="Unassembled WGS sequence"/>
</dbReference>
<dbReference type="AlphaFoldDB" id="A0AA37H0C5"/>
<organism evidence="2 3">
    <name type="scientific">Colletotrichum liriopes</name>
    <dbReference type="NCBI Taxonomy" id="708192"/>
    <lineage>
        <taxon>Eukaryota</taxon>
        <taxon>Fungi</taxon>
        <taxon>Dikarya</taxon>
        <taxon>Ascomycota</taxon>
        <taxon>Pezizomycotina</taxon>
        <taxon>Sordariomycetes</taxon>
        <taxon>Hypocreomycetidae</taxon>
        <taxon>Glomerellales</taxon>
        <taxon>Glomerellaceae</taxon>
        <taxon>Colletotrichum</taxon>
        <taxon>Colletotrichum spaethianum species complex</taxon>
    </lineage>
</organism>
<dbReference type="EMBL" id="BPPX01000052">
    <property type="protein sequence ID" value="GJC90382.1"/>
    <property type="molecule type" value="Genomic_DNA"/>
</dbReference>
<evidence type="ECO:0000313" key="2">
    <source>
        <dbReference type="EMBL" id="GJC90382.1"/>
    </source>
</evidence>
<evidence type="ECO:0000256" key="1">
    <source>
        <dbReference type="SAM" id="MobiDB-lite"/>
    </source>
</evidence>
<reference evidence="2 3" key="1">
    <citation type="submission" date="2021-07" db="EMBL/GenBank/DDBJ databases">
        <title>Genome data of Colletotrichum spaethianum.</title>
        <authorList>
            <person name="Utami Y.D."/>
            <person name="Hiruma K."/>
        </authorList>
    </citation>
    <scope>NUCLEOTIDE SEQUENCE [LARGE SCALE GENOMIC DNA]</scope>
    <source>
        <strain evidence="2 3">MAFF 242679</strain>
    </source>
</reference>
<gene>
    <name evidence="2" type="ORF">ColLi_13220</name>
</gene>
<name>A0AA37H0C5_9PEZI</name>
<protein>
    <submittedName>
        <fullName evidence="2">Uncharacterized protein</fullName>
    </submittedName>
</protein>
<keyword evidence="3" id="KW-1185">Reference proteome</keyword>
<comment type="caution">
    <text evidence="2">The sequence shown here is derived from an EMBL/GenBank/DDBJ whole genome shotgun (WGS) entry which is preliminary data.</text>
</comment>
<sequence>MAATKTLTVETLGHKPTGWDCDHTNDPSALANIEAELEKLEPDHGHNDYSQLVLIPVSDEDIKAASKVNYIK</sequence>
<feature type="region of interest" description="Disordered" evidence="1">
    <location>
        <begin position="1"/>
        <end position="20"/>
    </location>
</feature>
<evidence type="ECO:0000313" key="3">
    <source>
        <dbReference type="Proteomes" id="UP001055172"/>
    </source>
</evidence>